<comment type="caution">
    <text evidence="2">The sequence shown here is derived from an EMBL/GenBank/DDBJ whole genome shotgun (WGS) entry which is preliminary data.</text>
</comment>
<accession>A0ABV7LQV6</accession>
<feature type="transmembrane region" description="Helical" evidence="1">
    <location>
        <begin position="6"/>
        <end position="25"/>
    </location>
</feature>
<sequence>MGAIDVFAIGLTTAGLLAIAAYAVMESRQHLIRHKVRSDEQEPHRPRRRD</sequence>
<evidence type="ECO:0000256" key="1">
    <source>
        <dbReference type="SAM" id="Phobius"/>
    </source>
</evidence>
<evidence type="ECO:0000313" key="2">
    <source>
        <dbReference type="EMBL" id="MFC3284539.1"/>
    </source>
</evidence>
<gene>
    <name evidence="2" type="ORF">ACFOEV_13085</name>
</gene>
<keyword evidence="1" id="KW-1133">Transmembrane helix</keyword>
<keyword evidence="1" id="KW-0472">Membrane</keyword>
<dbReference type="Proteomes" id="UP001595579">
    <property type="component" value="Unassembled WGS sequence"/>
</dbReference>
<name>A0ABV7LQV6_9GAMM</name>
<protein>
    <submittedName>
        <fullName evidence="2">Uncharacterized protein</fullName>
    </submittedName>
</protein>
<keyword evidence="1" id="KW-0812">Transmembrane</keyword>
<keyword evidence="3" id="KW-1185">Reference proteome</keyword>
<proteinExistence type="predicted"/>
<organism evidence="2 3">
    <name type="scientific">Litchfieldella rifensis</name>
    <dbReference type="NCBI Taxonomy" id="762643"/>
    <lineage>
        <taxon>Bacteria</taxon>
        <taxon>Pseudomonadati</taxon>
        <taxon>Pseudomonadota</taxon>
        <taxon>Gammaproteobacteria</taxon>
        <taxon>Oceanospirillales</taxon>
        <taxon>Halomonadaceae</taxon>
        <taxon>Litchfieldella</taxon>
    </lineage>
</organism>
<dbReference type="RefSeq" id="WP_386774618.1">
    <property type="nucleotide sequence ID" value="NZ_JBHRUG010000027.1"/>
</dbReference>
<dbReference type="EMBL" id="JBHRUG010000027">
    <property type="protein sequence ID" value="MFC3284539.1"/>
    <property type="molecule type" value="Genomic_DNA"/>
</dbReference>
<reference evidence="3" key="1">
    <citation type="journal article" date="2019" name="Int. J. Syst. Evol. Microbiol.">
        <title>The Global Catalogue of Microorganisms (GCM) 10K type strain sequencing project: providing services to taxonomists for standard genome sequencing and annotation.</title>
        <authorList>
            <consortium name="The Broad Institute Genomics Platform"/>
            <consortium name="The Broad Institute Genome Sequencing Center for Infectious Disease"/>
            <person name="Wu L."/>
            <person name="Ma J."/>
        </authorList>
    </citation>
    <scope>NUCLEOTIDE SEQUENCE [LARGE SCALE GENOMIC DNA]</scope>
    <source>
        <strain evidence="3">CECT 7698</strain>
    </source>
</reference>
<evidence type="ECO:0000313" key="3">
    <source>
        <dbReference type="Proteomes" id="UP001595579"/>
    </source>
</evidence>